<name>A0A8R7VCZ1_TRIUA</name>
<dbReference type="Gramene" id="TuG1812S0000033600.01.T01">
    <property type="protein sequence ID" value="TuG1812S0000033600.01.T01"/>
    <property type="gene ID" value="TuG1812S0000033600.01"/>
</dbReference>
<accession>A0A8R7VCZ1</accession>
<reference evidence="2" key="1">
    <citation type="journal article" date="2013" name="Nature">
        <title>Draft genome of the wheat A-genome progenitor Triticum urartu.</title>
        <authorList>
            <person name="Ling H.Q."/>
            <person name="Zhao S."/>
            <person name="Liu D."/>
            <person name="Wang J."/>
            <person name="Sun H."/>
            <person name="Zhang C."/>
            <person name="Fan H."/>
            <person name="Li D."/>
            <person name="Dong L."/>
            <person name="Tao Y."/>
            <person name="Gao C."/>
            <person name="Wu H."/>
            <person name="Li Y."/>
            <person name="Cui Y."/>
            <person name="Guo X."/>
            <person name="Zheng S."/>
            <person name="Wang B."/>
            <person name="Yu K."/>
            <person name="Liang Q."/>
            <person name="Yang W."/>
            <person name="Lou X."/>
            <person name="Chen J."/>
            <person name="Feng M."/>
            <person name="Jian J."/>
            <person name="Zhang X."/>
            <person name="Luo G."/>
            <person name="Jiang Y."/>
            <person name="Liu J."/>
            <person name="Wang Z."/>
            <person name="Sha Y."/>
            <person name="Zhang B."/>
            <person name="Wu H."/>
            <person name="Tang D."/>
            <person name="Shen Q."/>
            <person name="Xue P."/>
            <person name="Zou S."/>
            <person name="Wang X."/>
            <person name="Liu X."/>
            <person name="Wang F."/>
            <person name="Yang Y."/>
            <person name="An X."/>
            <person name="Dong Z."/>
            <person name="Zhang K."/>
            <person name="Zhang X."/>
            <person name="Luo M.C."/>
            <person name="Dvorak J."/>
            <person name="Tong Y."/>
            <person name="Wang J."/>
            <person name="Yang H."/>
            <person name="Li Z."/>
            <person name="Wang D."/>
            <person name="Zhang A."/>
            <person name="Wang J."/>
        </authorList>
    </citation>
    <scope>NUCLEOTIDE SEQUENCE</scope>
    <source>
        <strain evidence="2">cv. G1812</strain>
    </source>
</reference>
<reference evidence="1" key="2">
    <citation type="submission" date="2022-06" db="UniProtKB">
        <authorList>
            <consortium name="EnsemblPlants"/>
        </authorList>
    </citation>
    <scope>IDENTIFICATION</scope>
</reference>
<organism evidence="1 2">
    <name type="scientific">Triticum urartu</name>
    <name type="common">Red wild einkorn</name>
    <name type="synonym">Crithodium urartu</name>
    <dbReference type="NCBI Taxonomy" id="4572"/>
    <lineage>
        <taxon>Eukaryota</taxon>
        <taxon>Viridiplantae</taxon>
        <taxon>Streptophyta</taxon>
        <taxon>Embryophyta</taxon>
        <taxon>Tracheophyta</taxon>
        <taxon>Spermatophyta</taxon>
        <taxon>Magnoliopsida</taxon>
        <taxon>Liliopsida</taxon>
        <taxon>Poales</taxon>
        <taxon>Poaceae</taxon>
        <taxon>BOP clade</taxon>
        <taxon>Pooideae</taxon>
        <taxon>Triticodae</taxon>
        <taxon>Triticeae</taxon>
        <taxon>Triticinae</taxon>
        <taxon>Triticum</taxon>
    </lineage>
</organism>
<dbReference type="Proteomes" id="UP000015106">
    <property type="component" value="Unassembled WGS sequence"/>
</dbReference>
<dbReference type="AlphaFoldDB" id="A0A8R7VCZ1"/>
<evidence type="ECO:0000313" key="2">
    <source>
        <dbReference type="Proteomes" id="UP000015106"/>
    </source>
</evidence>
<protein>
    <submittedName>
        <fullName evidence="1">Uncharacterized protein</fullName>
    </submittedName>
</protein>
<dbReference type="EnsemblPlants" id="TuG1812S0000033600.01.T01">
    <property type="protein sequence ID" value="TuG1812S0000033600.01.T01"/>
    <property type="gene ID" value="TuG1812S0000033600.01"/>
</dbReference>
<sequence>PHLLRSPRRRQTPHVAAAFLPPTGHLPLQTVRASPLRLLLASLGDAPAATPPHPRWEVLHQSVQRSKPTARGRSPSQHPFPAAIVRCSVQLLQPTRVIALFATTAAAQTRAWSSSNRFLTQPPRKPCSCMLTPKVQILLLSSYLHLLIF</sequence>
<evidence type="ECO:0000313" key="1">
    <source>
        <dbReference type="EnsemblPlants" id="TuG1812S0000033600.01.T01"/>
    </source>
</evidence>
<keyword evidence="2" id="KW-1185">Reference proteome</keyword>
<proteinExistence type="predicted"/>